<dbReference type="PANTHER" id="PTHR34009:SF2">
    <property type="entry name" value="PROTEIN STAR"/>
    <property type="match status" value="1"/>
</dbReference>
<dbReference type="InterPro" id="IPR006342">
    <property type="entry name" value="FkbM_mtfrase"/>
</dbReference>
<dbReference type="EMBL" id="MHBZ01000007">
    <property type="protein sequence ID" value="OGY12023.1"/>
    <property type="molecule type" value="Genomic_DNA"/>
</dbReference>
<organism evidence="2 3">
    <name type="scientific">Candidatus Blackburnbacteria bacterium RIFCSPHIGHO2_02_FULL_44_20</name>
    <dbReference type="NCBI Taxonomy" id="1797516"/>
    <lineage>
        <taxon>Bacteria</taxon>
        <taxon>Candidatus Blackburniibacteriota</taxon>
    </lineage>
</organism>
<dbReference type="Pfam" id="PF05050">
    <property type="entry name" value="Methyltransf_21"/>
    <property type="match status" value="1"/>
</dbReference>
<dbReference type="Gene3D" id="3.40.50.150">
    <property type="entry name" value="Vaccinia Virus protein VP39"/>
    <property type="match status" value="1"/>
</dbReference>
<gene>
    <name evidence="2" type="ORF">A3D26_00575</name>
</gene>
<name>A0A1G1V9J2_9BACT</name>
<dbReference type="InterPro" id="IPR029063">
    <property type="entry name" value="SAM-dependent_MTases_sf"/>
</dbReference>
<dbReference type="GO" id="GO:0006888">
    <property type="term" value="P:endoplasmic reticulum to Golgi vesicle-mediated transport"/>
    <property type="evidence" value="ECO:0007669"/>
    <property type="project" value="TreeGrafter"/>
</dbReference>
<protein>
    <recommendedName>
        <fullName evidence="1">Methyltransferase FkbM domain-containing protein</fullName>
    </recommendedName>
</protein>
<proteinExistence type="predicted"/>
<dbReference type="STRING" id="1797516.A3D26_00575"/>
<accession>A0A1G1V9J2</accession>
<dbReference type="SUPFAM" id="SSF53335">
    <property type="entry name" value="S-adenosyl-L-methionine-dependent methyltransferases"/>
    <property type="match status" value="1"/>
</dbReference>
<comment type="caution">
    <text evidence="2">The sequence shown here is derived from an EMBL/GenBank/DDBJ whole genome shotgun (WGS) entry which is preliminary data.</text>
</comment>
<dbReference type="GO" id="GO:0005886">
    <property type="term" value="C:plasma membrane"/>
    <property type="evidence" value="ECO:0007669"/>
    <property type="project" value="TreeGrafter"/>
</dbReference>
<dbReference type="NCBIfam" id="TIGR01444">
    <property type="entry name" value="fkbM_fam"/>
    <property type="match status" value="1"/>
</dbReference>
<evidence type="ECO:0000259" key="1">
    <source>
        <dbReference type="Pfam" id="PF05050"/>
    </source>
</evidence>
<dbReference type="GO" id="GO:0005737">
    <property type="term" value="C:cytoplasm"/>
    <property type="evidence" value="ECO:0007669"/>
    <property type="project" value="GOC"/>
</dbReference>
<dbReference type="InterPro" id="IPR053202">
    <property type="entry name" value="EGF_Rcpt_Signaling_Reg"/>
</dbReference>
<dbReference type="AlphaFoldDB" id="A0A1G1V9J2"/>
<dbReference type="Proteomes" id="UP000178319">
    <property type="component" value="Unassembled WGS sequence"/>
</dbReference>
<evidence type="ECO:0000313" key="2">
    <source>
        <dbReference type="EMBL" id="OGY12023.1"/>
    </source>
</evidence>
<dbReference type="PANTHER" id="PTHR34009">
    <property type="entry name" value="PROTEIN STAR"/>
    <property type="match status" value="1"/>
</dbReference>
<evidence type="ECO:0000313" key="3">
    <source>
        <dbReference type="Proteomes" id="UP000178319"/>
    </source>
</evidence>
<reference evidence="2 3" key="1">
    <citation type="journal article" date="2016" name="Nat. Commun.">
        <title>Thousands of microbial genomes shed light on interconnected biogeochemical processes in an aquifer system.</title>
        <authorList>
            <person name="Anantharaman K."/>
            <person name="Brown C.T."/>
            <person name="Hug L.A."/>
            <person name="Sharon I."/>
            <person name="Castelle C.J."/>
            <person name="Probst A.J."/>
            <person name="Thomas B.C."/>
            <person name="Singh A."/>
            <person name="Wilkins M.J."/>
            <person name="Karaoz U."/>
            <person name="Brodie E.L."/>
            <person name="Williams K.H."/>
            <person name="Hubbard S.S."/>
            <person name="Banfield J.F."/>
        </authorList>
    </citation>
    <scope>NUCLEOTIDE SEQUENCE [LARGE SCALE GENOMIC DNA]</scope>
</reference>
<sequence length="207" mass="23948">MLKRGPLQNSYSQNSEDVLIDRLLGNKKTGFYVDVGAYDPSRLSNTKRFYKNGWTGINIEPDPRKIEKFYKLRARDLNLNVGVANKNGRLDYFEFEPDTLSTFSKQAGESYKRQGFKLTGISKIPVLKLSGIFEKYSKGKHVDFMSVDVEGYDLEVLKSNNWKKFKPKLLCVEADEKAEKNIDKFLAKIGYEKICRNHNNLIFLRKN</sequence>
<dbReference type="GO" id="GO:0016197">
    <property type="term" value="P:endosomal transport"/>
    <property type="evidence" value="ECO:0007669"/>
    <property type="project" value="TreeGrafter"/>
</dbReference>
<feature type="domain" description="Methyltransferase FkbM" evidence="1">
    <location>
        <begin position="34"/>
        <end position="192"/>
    </location>
</feature>